<dbReference type="PANTHER" id="PTHR20941:SF1">
    <property type="entry name" value="FOLIC ACID SYNTHESIS PROTEIN FOL1"/>
    <property type="match status" value="1"/>
</dbReference>
<sequence length="294" mass="32792">MISADRVLPLWLKYREALETPIRTFDFPKFGKKFEDRTYQMGVLNLSPDSSYRETVCHTLQAALYRGRRMTLEGAAMVDIGGESTGDTADIVSIERQIDRMRPAVSALADENILVSVETYHPEVAVALLEAGAGVVNLTGRVDDKSFYQAIAKHEAGLILCYTPGENARSSDDLPPVDQVFDAQLLFFKDRVAMAEDAGIERLWVDPGFGFALNLPDGPDRIRYQTDSILQSFRLRELGWPVTVQLTGHVFLFRDEVRVAQTSAATLAVLSKANMVRSHEVPRVQPVLNLQDYA</sequence>
<dbReference type="RefSeq" id="WP_055673514.1">
    <property type="nucleotide sequence ID" value="NZ_CXWD01000022.1"/>
</dbReference>
<dbReference type="Gene3D" id="3.20.20.20">
    <property type="entry name" value="Dihydropteroate synthase-like"/>
    <property type="match status" value="1"/>
</dbReference>
<gene>
    <name evidence="2" type="primary">folP_2</name>
    <name evidence="2" type="ORF">LAX5112_04279</name>
</gene>
<dbReference type="GO" id="GO:0004156">
    <property type="term" value="F:dihydropteroate synthase activity"/>
    <property type="evidence" value="ECO:0007669"/>
    <property type="project" value="UniProtKB-EC"/>
</dbReference>
<dbReference type="GO" id="GO:0046654">
    <property type="term" value="P:tetrahydrofolate biosynthetic process"/>
    <property type="evidence" value="ECO:0007669"/>
    <property type="project" value="TreeGrafter"/>
</dbReference>
<dbReference type="InterPro" id="IPR045031">
    <property type="entry name" value="DHP_synth-like"/>
</dbReference>
<accession>A0A0M7AK58</accession>
<dbReference type="OrthoDB" id="9811744at2"/>
<evidence type="ECO:0000259" key="1">
    <source>
        <dbReference type="PROSITE" id="PS50972"/>
    </source>
</evidence>
<name>A0A0M7AK58_9HYPH</name>
<dbReference type="PROSITE" id="PS50972">
    <property type="entry name" value="PTERIN_BINDING"/>
    <property type="match status" value="1"/>
</dbReference>
<keyword evidence="3" id="KW-1185">Reference proteome</keyword>
<dbReference type="EC" id="2.5.1.15" evidence="2"/>
<proteinExistence type="predicted"/>
<dbReference type="Proteomes" id="UP000053235">
    <property type="component" value="Unassembled WGS sequence"/>
</dbReference>
<evidence type="ECO:0000313" key="2">
    <source>
        <dbReference type="EMBL" id="CTQ75545.1"/>
    </source>
</evidence>
<dbReference type="PANTHER" id="PTHR20941">
    <property type="entry name" value="FOLATE SYNTHESIS PROTEINS"/>
    <property type="match status" value="1"/>
</dbReference>
<dbReference type="STRING" id="388408.LAX5112_04279"/>
<dbReference type="SUPFAM" id="SSF51717">
    <property type="entry name" value="Dihydropteroate synthetase-like"/>
    <property type="match status" value="1"/>
</dbReference>
<protein>
    <submittedName>
        <fullName evidence="2">Dihydropteroate synthase</fullName>
        <ecNumber evidence="2">2.5.1.15</ecNumber>
    </submittedName>
</protein>
<dbReference type="Pfam" id="PF00809">
    <property type="entry name" value="Pterin_bind"/>
    <property type="match status" value="1"/>
</dbReference>
<feature type="domain" description="Pterin-binding" evidence="1">
    <location>
        <begin position="38"/>
        <end position="294"/>
    </location>
</feature>
<dbReference type="InterPro" id="IPR000489">
    <property type="entry name" value="Pterin-binding_dom"/>
</dbReference>
<keyword evidence="2" id="KW-0808">Transferase</keyword>
<evidence type="ECO:0000313" key="3">
    <source>
        <dbReference type="Proteomes" id="UP000053235"/>
    </source>
</evidence>
<dbReference type="AlphaFoldDB" id="A0A0M7AK58"/>
<reference evidence="3" key="1">
    <citation type="submission" date="2015-07" db="EMBL/GenBank/DDBJ databases">
        <authorList>
            <person name="Rodrigo-Torres Lidia"/>
            <person name="Arahal R.David."/>
        </authorList>
    </citation>
    <scope>NUCLEOTIDE SEQUENCE [LARGE SCALE GENOMIC DNA]</scope>
    <source>
        <strain evidence="3">CECT 5112</strain>
    </source>
</reference>
<dbReference type="InterPro" id="IPR011005">
    <property type="entry name" value="Dihydropteroate_synth-like_sf"/>
</dbReference>
<organism evidence="2 3">
    <name type="scientific">Roseibium alexandrii</name>
    <dbReference type="NCBI Taxonomy" id="388408"/>
    <lineage>
        <taxon>Bacteria</taxon>
        <taxon>Pseudomonadati</taxon>
        <taxon>Pseudomonadota</taxon>
        <taxon>Alphaproteobacteria</taxon>
        <taxon>Hyphomicrobiales</taxon>
        <taxon>Stappiaceae</taxon>
        <taxon>Roseibium</taxon>
    </lineage>
</organism>
<dbReference type="EMBL" id="CXWD01000022">
    <property type="protein sequence ID" value="CTQ75545.1"/>
    <property type="molecule type" value="Genomic_DNA"/>
</dbReference>